<name>A0A6A7A2B6_9PLEO</name>
<gene>
    <name evidence="2" type="ORF">CC86DRAFT_19685</name>
</gene>
<keyword evidence="3" id="KW-1185">Reference proteome</keyword>
<protein>
    <submittedName>
        <fullName evidence="2">Uncharacterized protein</fullName>
    </submittedName>
</protein>
<accession>A0A6A7A2B6</accession>
<dbReference type="EMBL" id="MU006225">
    <property type="protein sequence ID" value="KAF2826685.1"/>
    <property type="molecule type" value="Genomic_DNA"/>
</dbReference>
<dbReference type="Proteomes" id="UP000799424">
    <property type="component" value="Unassembled WGS sequence"/>
</dbReference>
<reference evidence="2" key="1">
    <citation type="journal article" date="2020" name="Stud. Mycol.">
        <title>101 Dothideomycetes genomes: a test case for predicting lifestyles and emergence of pathogens.</title>
        <authorList>
            <person name="Haridas S."/>
            <person name="Albert R."/>
            <person name="Binder M."/>
            <person name="Bloem J."/>
            <person name="Labutti K."/>
            <person name="Salamov A."/>
            <person name="Andreopoulos B."/>
            <person name="Baker S."/>
            <person name="Barry K."/>
            <person name="Bills G."/>
            <person name="Bluhm B."/>
            <person name="Cannon C."/>
            <person name="Castanera R."/>
            <person name="Culley D."/>
            <person name="Daum C."/>
            <person name="Ezra D."/>
            <person name="Gonzalez J."/>
            <person name="Henrissat B."/>
            <person name="Kuo A."/>
            <person name="Liang C."/>
            <person name="Lipzen A."/>
            <person name="Lutzoni F."/>
            <person name="Magnuson J."/>
            <person name="Mondo S."/>
            <person name="Nolan M."/>
            <person name="Ohm R."/>
            <person name="Pangilinan J."/>
            <person name="Park H.-J."/>
            <person name="Ramirez L."/>
            <person name="Alfaro M."/>
            <person name="Sun H."/>
            <person name="Tritt A."/>
            <person name="Yoshinaga Y."/>
            <person name="Zwiers L.-H."/>
            <person name="Turgeon B."/>
            <person name="Goodwin S."/>
            <person name="Spatafora J."/>
            <person name="Crous P."/>
            <person name="Grigoriev I."/>
        </authorList>
    </citation>
    <scope>NUCLEOTIDE SEQUENCE</scope>
    <source>
        <strain evidence="2">CBS 113818</strain>
    </source>
</reference>
<feature type="region of interest" description="Disordered" evidence="1">
    <location>
        <begin position="130"/>
        <end position="196"/>
    </location>
</feature>
<organism evidence="2 3">
    <name type="scientific">Ophiobolus disseminans</name>
    <dbReference type="NCBI Taxonomy" id="1469910"/>
    <lineage>
        <taxon>Eukaryota</taxon>
        <taxon>Fungi</taxon>
        <taxon>Dikarya</taxon>
        <taxon>Ascomycota</taxon>
        <taxon>Pezizomycotina</taxon>
        <taxon>Dothideomycetes</taxon>
        <taxon>Pleosporomycetidae</taxon>
        <taxon>Pleosporales</taxon>
        <taxon>Pleosporineae</taxon>
        <taxon>Phaeosphaeriaceae</taxon>
        <taxon>Ophiobolus</taxon>
    </lineage>
</organism>
<feature type="compositionally biased region" description="Basic residues" evidence="1">
    <location>
        <begin position="187"/>
        <end position="196"/>
    </location>
</feature>
<proteinExistence type="predicted"/>
<dbReference type="AlphaFoldDB" id="A0A6A7A2B6"/>
<evidence type="ECO:0000313" key="2">
    <source>
        <dbReference type="EMBL" id="KAF2826685.1"/>
    </source>
</evidence>
<evidence type="ECO:0000313" key="3">
    <source>
        <dbReference type="Proteomes" id="UP000799424"/>
    </source>
</evidence>
<sequence length="196" mass="21642">MTTRNLRREDIASHVQYCLACLVSIKKQQTRTINRLQLHSRQSSSRDNCTPCFACKTIILSCNSCRHHAQTLRLRLGSVHAYQTFARTPHRNTNPISSTAANTLPWIKPALVPPPPSHHYHTPLLSQTTTTNLKCSVPPPPSPPTGATATFSLPHGPTINPTFPTPPLSPWTHLTTSPRTTPSSPKPRPRTCPRAS</sequence>
<evidence type="ECO:0000256" key="1">
    <source>
        <dbReference type="SAM" id="MobiDB-lite"/>
    </source>
</evidence>